<comment type="caution">
    <text evidence="2">The sequence shown here is derived from an EMBL/GenBank/DDBJ whole genome shotgun (WGS) entry which is preliminary data.</text>
</comment>
<sequence>MELPISRSSDTFLQLASDRLTLSSDGASGRHKIGGQFHEDRMKELQKVKHALIEMARQEGTDRAVPAGKSMDFYMSTVVEMINTTMRSSLGEQHEADKAVMALGIKQFDTCLSTLSSGLSWPNAILVGGSFAGEAYSGLDIDKKAHNDCRQTQNDKKLLYDTCVDDERMRWEAVKAACDDNFTKFYSSVSSKSTGAWQKQCDSQLEIFANTAPDADPSGLVDLGDQDTEGYLLAQFNFWDKKLEAYLTAEALCKKATAKAEAEKADCSSKLEDFFNISKQCDALQDSLDGLACQQALARHTKCSDYDTCFAAAESSWKTMKQSMCGSSGKEGVLQEEQIMIEQIECILSSVTKPDSTTEVAKCLNNPPKRSHTLLFPQCSEAVPAKNDIQNCGNHLKPADDADMPGTKPYVEKYYTGPESSPTGYPLPAVSEHEDSNHAPPVDVKACVATCCTKPPAAANNARGLDKRPQDCGSCGGLPCKYCDSEGCCSTQSDGGQCKKKNPYAAVTCKDERQDASEANATNVTMQVRVAAIEAALMAKQRGEIPRDQAAAAGRAAAQMARSLGLKVEEQAALAASEAALVAVKAAQTPQQQMEAAANAAYAAVEEAASSFFGPTADAESSGHSKATAKMAEEAALTAAVQSALAAGMSKTEAETASAEAVTQDAGNYAASKAAAAARAANKPIKVQVQAAVEAAVKATIQSSEAEAAEAEGKGEGSSSTASVEEQAVSAGLAASDASRAAGQSVRDEVLWAARHTVDLGKNKGLNEPKALALVRHVILKVAKAHGMSEEQAAAMADMAIDQVAEKVCITPKLEGYDVTEESLNQTEAFSVKVACAPGFYGTPKANVCTISGAPYQVLGCFPIVCSTPTSMDGYQVTELSRAIYQWNVSAACDEYFSGTPKVTPCSVHNTPYGLTGCVEKHCATSKKIKGHGYDVTEVSTSMRNFEISVKCHESFKGDPTAHVCKKMNEPYDLHGCTHREYCVSPSSKKRIGYDVTEIDLEIPGLAVKASCSENYVGAALVEECDDDDGEYVLSGCEPMTCASQTASPPVGYKITAENLEVPDFAINVECAPGYMGTPDAMACNTQGGSYRLSGCEPKKCVAPKNQEGYSIAKEASLDMPTLDVLVACEDKYMGKAAAHACSDHLAEYSLSGCSPQTCLEPLDVVGYVTQVESLQRPSFAVTAKCARLYEGSPEVTACAQHDRVFTLAGCRPSVCARPAQLRGYTITAEKSLEMRSFNVEVNCAVNYTGTASVTDCSKADEPYTLHGCFPQVCTKPRKGATEGYVVTETSLERPSFQVSAACAVDYMGSPSVSVCGGHDLPFSVSGCQPQTCTEPTDAEKEGYTFTVASLTRPHFSVEVDCAPGYTGTPSVTRCSAHGKPYTFGGCHEIECSPAQTSKGFSIVHESSRRLTSWNVSAKCSPGWYGEVVVEPCSEHRKPFTLSGCAPMVCNSLKGSPPEGYVVTDETSLTVHSFGVKATCAAGYHGTVQATPCSSHETSYTLTGCHPIVCASMALAPPTGYTIKVETSLEQLTFGVKAECAAGYFGTPVAKACKSEGLAYTLEGCSMKVCKSRVGNVPRDIVLKSEGSLDVPSFSVDAHCHPGYMNESTVPKGKISVRPCTKNGEPYKLEGCEHEVCESLSKSPPAGYKVFAEESLQITTFQVDAGCDEGYTGVAKAAVCQNHAMPYSFSGCQKIMCTSPKLPDGHRVVENVKTQLDFQVDASCKDKYMGTPKTAACTEDGKPYAVSGCEPEVCNAPKTDVGYAVVEGSLERPSFQVTATCAAGFYGTPVVTPCMAHHESYKLSGCRPEPCISPDASDVAAYKITEVSLDVPTFNVTAKCSDDAQGTASTHVCTSKYTKYSVQGCSIPICTQPSAPQLVGYTVKETSLKMLKLDVKVSCAENYTGVASVTTCQGHGKAYSVEGCVPFKCTSAARTSEDGLVVFEKSLQKMDFEVHAECDAGFSGVPSIKMCEAHNTSYTIGGCSKQFCVSPVGDAAAGYVLTESNLHRAPNMFSVTAQCAAGYYGTPKVTVCKGQDLPYAVEGCKPVECKSPRNLTSNGYVVFENSKQLPDFQVKAECLDKFLGTPKVTPCTSHEEVYNLTGCEPEKCVMPSKEELRAYDLDVKSLERPFFSVLPRCYYRPSGEEAILGKVTECKNHLEPFKLEGCSLQCNSTTLGAEQGYIVREKNLLMPDFDVEVSCATNYMGTPTVAPCAEPLTPYTVKGCKPMKCTAPTLEAKKDYVVKETSLEKPSFGVSATCLKGGMPGEAIPCIFDGEPYTLKGCDEASCESPHRTQETGYTVWEEDRHFRSFKVTAACSEGYKGNAKVSRCSEAGEAFTLAGCEPKVCTAPVGDHTEDYDLTQHSVEIPTFNVGVRCKYGGTGTATVCPGDGRPYTLKGCNPPVCTAPREEEAGYVVVEKSKLMRDFEVSVRCADGYFGTPVATECIEHDKPYGLAGCSPMKCTTPDGDALINYELTESSLELPSFSVTTRCADSGTSAQSIPCKKDGQPYTLEGCKQHCTKPNITKEFKVTDKDLFVTSFDVKVECAFGYMGSPVASQCALAGEPYSVSGCVPEKCTMPSKEDSHRYTITVNSLERPFFDVQVKCRGAEASPPKAINCAGDGQPFLLEGCRALRCTSPRGGLGDGYVVYEGSLFSNAFDVQASCAEGYTGSAKVSVCTTGGGPYSLSGCKPKTCTAPAYVHSKHLQYEVTERSLEMPSFSVTVRCKGAQSSTPKAVPCQEDGKPYVLEGCKPLECFSPKAKGYVVHEGSRLTNNFDVTAQCATGYKGHAKVTMCGEHETPYEISGCEPKKCVEPREVEMTSYDLTVHSLEVPSFNISAKCKTKAKRGMKPHAIPCTEDGDEFLLDGCVPGQCSSPSTASAGGYVVYEASMTVNSFNVTASCASGYKGKASVSVCKDVDEPYSLGGCEPEKCTEPSARDTEGYELTPFSLMRPSFSVSVKCTSGIGHGKAKECTKDGEPYTVEGCYIGECTSPRKDLEEGYVVYEKSKSRHDFHVTAQCATGYKGTPKVRECAKADEPYTLSGCTPETCVEPSLSEQANYDITIFSLQKPSFSVTARCKHGFRNATAKECTVDGGPFALEGCKDACASPKKAVDDGYTVVEKKLVMDEFTVDAMCMEDYMGTPKVTKCPAANQPYVLSGCTPKQCVLPSEEDRAAYKLTIYSQEARSFSITATCKNGVGTGKATKCTEDGKPFTLEGCPSLCTSPKKTAEEGYVVFERSMLMKDFNVGAMCADGYKGNATVTKCTSVNQPYSVSGCLPEKCTEPSPAEKANYNIITYSLERPSFSVTARCKSGKGTGKAIPCTDDKQPYKLEGCSAISG</sequence>
<feature type="region of interest" description="Disordered" evidence="1">
    <location>
        <begin position="707"/>
        <end position="728"/>
    </location>
</feature>
<protein>
    <submittedName>
        <fullName evidence="2">PNC1 protein</fullName>
    </submittedName>
</protein>
<organism evidence="2 3">
    <name type="scientific">Symbiodinium natans</name>
    <dbReference type="NCBI Taxonomy" id="878477"/>
    <lineage>
        <taxon>Eukaryota</taxon>
        <taxon>Sar</taxon>
        <taxon>Alveolata</taxon>
        <taxon>Dinophyceae</taxon>
        <taxon>Suessiales</taxon>
        <taxon>Symbiodiniaceae</taxon>
        <taxon>Symbiodinium</taxon>
    </lineage>
</organism>
<evidence type="ECO:0000313" key="3">
    <source>
        <dbReference type="Proteomes" id="UP000604046"/>
    </source>
</evidence>
<reference evidence="2" key="1">
    <citation type="submission" date="2021-02" db="EMBL/GenBank/DDBJ databases">
        <authorList>
            <person name="Dougan E. K."/>
            <person name="Rhodes N."/>
            <person name="Thang M."/>
            <person name="Chan C."/>
        </authorList>
    </citation>
    <scope>NUCLEOTIDE SEQUENCE</scope>
</reference>
<dbReference type="OrthoDB" id="406524at2759"/>
<name>A0A812H6E4_9DINO</name>
<gene>
    <name evidence="2" type="primary">PNC1</name>
    <name evidence="2" type="ORF">SNAT2548_LOCUS1089</name>
</gene>
<dbReference type="Proteomes" id="UP000604046">
    <property type="component" value="Unassembled WGS sequence"/>
</dbReference>
<dbReference type="EMBL" id="CAJNDS010000058">
    <property type="protein sequence ID" value="CAE6937658.1"/>
    <property type="molecule type" value="Genomic_DNA"/>
</dbReference>
<evidence type="ECO:0000256" key="1">
    <source>
        <dbReference type="SAM" id="MobiDB-lite"/>
    </source>
</evidence>
<accession>A0A812H6E4</accession>
<proteinExistence type="predicted"/>
<evidence type="ECO:0000313" key="2">
    <source>
        <dbReference type="EMBL" id="CAE6937658.1"/>
    </source>
</evidence>
<keyword evidence="3" id="KW-1185">Reference proteome</keyword>